<dbReference type="OrthoDB" id="260494at2"/>
<gene>
    <name evidence="1" type="ORF">Mal4_49350</name>
</gene>
<reference evidence="1 2" key="1">
    <citation type="submission" date="2019-02" db="EMBL/GenBank/DDBJ databases">
        <title>Deep-cultivation of Planctomycetes and their phenomic and genomic characterization uncovers novel biology.</title>
        <authorList>
            <person name="Wiegand S."/>
            <person name="Jogler M."/>
            <person name="Boedeker C."/>
            <person name="Pinto D."/>
            <person name="Vollmers J."/>
            <person name="Rivas-Marin E."/>
            <person name="Kohn T."/>
            <person name="Peeters S.H."/>
            <person name="Heuer A."/>
            <person name="Rast P."/>
            <person name="Oberbeckmann S."/>
            <person name="Bunk B."/>
            <person name="Jeske O."/>
            <person name="Meyerdierks A."/>
            <person name="Storesund J.E."/>
            <person name="Kallscheuer N."/>
            <person name="Luecker S."/>
            <person name="Lage O.M."/>
            <person name="Pohl T."/>
            <person name="Merkel B.J."/>
            <person name="Hornburger P."/>
            <person name="Mueller R.-W."/>
            <person name="Bruemmer F."/>
            <person name="Labrenz M."/>
            <person name="Spormann A.M."/>
            <person name="Op den Camp H."/>
            <person name="Overmann J."/>
            <person name="Amann R."/>
            <person name="Jetten M.S.M."/>
            <person name="Mascher T."/>
            <person name="Medema M.H."/>
            <person name="Devos D.P."/>
            <person name="Kaster A.-K."/>
            <person name="Ovreas L."/>
            <person name="Rohde M."/>
            <person name="Galperin M.Y."/>
            <person name="Jogler C."/>
        </authorList>
    </citation>
    <scope>NUCLEOTIDE SEQUENCE [LARGE SCALE GENOMIC DNA]</scope>
    <source>
        <strain evidence="1 2">Mal4</strain>
    </source>
</reference>
<dbReference type="InterPro" id="IPR008984">
    <property type="entry name" value="SMAD_FHA_dom_sf"/>
</dbReference>
<sequence length="220" mass="23602">MSASFTSPADDHSAHSPASARYLLWVDGVGTWMVLTGQEFVIGAAGPGRDDQDVSLMAGISRKHLTVIRSGESWLIDAVGQTSLDGRAVDGMASLREGNRIELHPGVQLQFQQPNPLSGTAVLGFLSGHRPPQRVDGIVLVEQVCLLGPADDHHIRCPFASSWAALFPRGGTLWCKSRKGVSVDDGRKEPMQPLSDGSIVETADIRFRVEVLPRPGSETA</sequence>
<evidence type="ECO:0008006" key="3">
    <source>
        <dbReference type="Google" id="ProtNLM"/>
    </source>
</evidence>
<keyword evidence="2" id="KW-1185">Reference proteome</keyword>
<dbReference type="EMBL" id="CP036275">
    <property type="protein sequence ID" value="QDU40577.1"/>
    <property type="molecule type" value="Genomic_DNA"/>
</dbReference>
<organism evidence="1 2">
    <name type="scientific">Maioricimonas rarisocia</name>
    <dbReference type="NCBI Taxonomy" id="2528026"/>
    <lineage>
        <taxon>Bacteria</taxon>
        <taxon>Pseudomonadati</taxon>
        <taxon>Planctomycetota</taxon>
        <taxon>Planctomycetia</taxon>
        <taxon>Planctomycetales</taxon>
        <taxon>Planctomycetaceae</taxon>
        <taxon>Maioricimonas</taxon>
    </lineage>
</organism>
<dbReference type="KEGG" id="mri:Mal4_49350"/>
<proteinExistence type="predicted"/>
<dbReference type="CDD" id="cd00060">
    <property type="entry name" value="FHA"/>
    <property type="match status" value="1"/>
</dbReference>
<dbReference type="Proteomes" id="UP000320496">
    <property type="component" value="Chromosome"/>
</dbReference>
<evidence type="ECO:0000313" key="1">
    <source>
        <dbReference type="EMBL" id="QDU40577.1"/>
    </source>
</evidence>
<evidence type="ECO:0000313" key="2">
    <source>
        <dbReference type="Proteomes" id="UP000320496"/>
    </source>
</evidence>
<name>A0A517ZDM1_9PLAN</name>
<dbReference type="RefSeq" id="WP_145371855.1">
    <property type="nucleotide sequence ID" value="NZ_CP036275.1"/>
</dbReference>
<dbReference type="SUPFAM" id="SSF49879">
    <property type="entry name" value="SMAD/FHA domain"/>
    <property type="match status" value="1"/>
</dbReference>
<dbReference type="AlphaFoldDB" id="A0A517ZDM1"/>
<accession>A0A517ZDM1</accession>
<protein>
    <recommendedName>
        <fullName evidence="3">FHA domain-containing protein</fullName>
    </recommendedName>
</protein>